<organism evidence="15 16">
    <name type="scientific">Planoprotostelium fungivorum</name>
    <dbReference type="NCBI Taxonomy" id="1890364"/>
    <lineage>
        <taxon>Eukaryota</taxon>
        <taxon>Amoebozoa</taxon>
        <taxon>Evosea</taxon>
        <taxon>Variosea</taxon>
        <taxon>Cavosteliida</taxon>
        <taxon>Cavosteliaceae</taxon>
        <taxon>Planoprotostelium</taxon>
    </lineage>
</organism>
<comment type="similarity">
    <text evidence="11">Belongs to the RING-type zinc finger family. LOG2 subfamily.</text>
</comment>
<evidence type="ECO:0000256" key="1">
    <source>
        <dbReference type="ARBA" id="ARBA00000900"/>
    </source>
</evidence>
<dbReference type="SUPFAM" id="SSF57850">
    <property type="entry name" value="RING/U-box"/>
    <property type="match status" value="1"/>
</dbReference>
<dbReference type="EMBL" id="MDYQ01000284">
    <property type="protein sequence ID" value="PRP77050.1"/>
    <property type="molecule type" value="Genomic_DNA"/>
</dbReference>
<feature type="region of interest" description="Disordered" evidence="13">
    <location>
        <begin position="1"/>
        <end position="58"/>
    </location>
</feature>
<dbReference type="FunCoup" id="A0A2P6MZC1">
    <property type="interactions" value="47"/>
</dbReference>
<keyword evidence="4" id="KW-0808">Transferase</keyword>
<dbReference type="InterPro" id="IPR058981">
    <property type="entry name" value="MGRN1/RNF157-like_N"/>
</dbReference>
<evidence type="ECO:0000256" key="9">
    <source>
        <dbReference type="ARBA" id="ARBA00022833"/>
    </source>
</evidence>
<keyword evidence="8" id="KW-0833">Ubl conjugation pathway</keyword>
<feature type="compositionally biased region" description="Polar residues" evidence="13">
    <location>
        <begin position="1"/>
        <end position="26"/>
    </location>
</feature>
<evidence type="ECO:0000256" key="5">
    <source>
        <dbReference type="ARBA" id="ARBA00022707"/>
    </source>
</evidence>
<evidence type="ECO:0000256" key="4">
    <source>
        <dbReference type="ARBA" id="ARBA00022679"/>
    </source>
</evidence>
<evidence type="ECO:0000313" key="15">
    <source>
        <dbReference type="EMBL" id="PRP77050.1"/>
    </source>
</evidence>
<evidence type="ECO:0000256" key="12">
    <source>
        <dbReference type="PROSITE-ProRule" id="PRU00175"/>
    </source>
</evidence>
<proteinExistence type="inferred from homology"/>
<feature type="compositionally biased region" description="Polar residues" evidence="13">
    <location>
        <begin position="34"/>
        <end position="49"/>
    </location>
</feature>
<dbReference type="AlphaFoldDB" id="A0A2P6MZC1"/>
<sequence>MGNASSALRTITGTHTPNSASTTNTARDGDIESARTTSPAAPETDNGNANPAPVDTTAGNGLYLGPQFFRNVTNSIDLSFLSPLTRRVNPPQMHQTTTVKCPVNLNRNSLQLIVEEGSTSRHRLQFLFDTTESGTIKLFYGATEDGIHTGGETSYRAVYSTSEIRFERGLSQAFEQPKEDYIDLSVLNGEFTHDSEQKYYPVVIVVQSDTASTIKLDREDQKKSPTVTQQTTFANIIQCADDTFVIKPIKQKILCSGRTFIVHDIFGLENGENETGRECVICMSDARDTAVLPCRHLCLCSACAEELRQQSNKCPICRSTVKHMVEIKIGKELTKEEREEREGEEEYSYSKGTMKPILVESWTQETRDDL</sequence>
<keyword evidence="6" id="KW-0479">Metal-binding</keyword>
<evidence type="ECO:0000256" key="6">
    <source>
        <dbReference type="ARBA" id="ARBA00022723"/>
    </source>
</evidence>
<dbReference type="InterPro" id="IPR045194">
    <property type="entry name" value="MGRN1/RNF157-like"/>
</dbReference>
<reference evidence="15 16" key="1">
    <citation type="journal article" date="2018" name="Genome Biol. Evol.">
        <title>Multiple Roots of Fruiting Body Formation in Amoebozoa.</title>
        <authorList>
            <person name="Hillmann F."/>
            <person name="Forbes G."/>
            <person name="Novohradska S."/>
            <person name="Ferling I."/>
            <person name="Riege K."/>
            <person name="Groth M."/>
            <person name="Westermann M."/>
            <person name="Marz M."/>
            <person name="Spaller T."/>
            <person name="Winckler T."/>
            <person name="Schaap P."/>
            <person name="Glockner G."/>
        </authorList>
    </citation>
    <scope>NUCLEOTIDE SEQUENCE [LARGE SCALE GENOMIC DNA]</scope>
    <source>
        <strain evidence="15 16">Jena</strain>
    </source>
</reference>
<comment type="catalytic activity">
    <reaction evidence="1">
        <text>S-ubiquitinyl-[E2 ubiquitin-conjugating enzyme]-L-cysteine + [acceptor protein]-L-lysine = [E2 ubiquitin-conjugating enzyme]-L-cysteine + N(6)-ubiquitinyl-[acceptor protein]-L-lysine.</text>
        <dbReference type="EC" id="2.3.2.27"/>
    </reaction>
</comment>
<dbReference type="SMART" id="SM00184">
    <property type="entry name" value="RING"/>
    <property type="match status" value="1"/>
</dbReference>
<dbReference type="InParanoid" id="A0A2P6MZC1"/>
<dbReference type="Proteomes" id="UP000241769">
    <property type="component" value="Unassembled WGS sequence"/>
</dbReference>
<dbReference type="Pfam" id="PF13920">
    <property type="entry name" value="zf-C3HC4_3"/>
    <property type="match status" value="1"/>
</dbReference>
<keyword evidence="9" id="KW-0862">Zinc</keyword>
<evidence type="ECO:0000256" key="8">
    <source>
        <dbReference type="ARBA" id="ARBA00022786"/>
    </source>
</evidence>
<evidence type="ECO:0000256" key="2">
    <source>
        <dbReference type="ARBA" id="ARBA00004906"/>
    </source>
</evidence>
<keyword evidence="16" id="KW-1185">Reference proteome</keyword>
<keyword evidence="7 12" id="KW-0863">Zinc-finger</keyword>
<keyword evidence="5" id="KW-0519">Myristate</keyword>
<evidence type="ECO:0000259" key="14">
    <source>
        <dbReference type="PROSITE" id="PS50089"/>
    </source>
</evidence>
<dbReference type="PANTHER" id="PTHR22996">
    <property type="entry name" value="MAHOGUNIN"/>
    <property type="match status" value="1"/>
</dbReference>
<dbReference type="GO" id="GO:0008270">
    <property type="term" value="F:zinc ion binding"/>
    <property type="evidence" value="ECO:0007669"/>
    <property type="project" value="UniProtKB-KW"/>
</dbReference>
<name>A0A2P6MZC1_9EUKA</name>
<evidence type="ECO:0000313" key="16">
    <source>
        <dbReference type="Proteomes" id="UP000241769"/>
    </source>
</evidence>
<evidence type="ECO:0000256" key="10">
    <source>
        <dbReference type="ARBA" id="ARBA00023288"/>
    </source>
</evidence>
<feature type="domain" description="RING-type" evidence="14">
    <location>
        <begin position="279"/>
        <end position="318"/>
    </location>
</feature>
<dbReference type="EC" id="2.3.2.27" evidence="3"/>
<dbReference type="InterPro" id="IPR013083">
    <property type="entry name" value="Znf_RING/FYVE/PHD"/>
</dbReference>
<protein>
    <recommendedName>
        <fullName evidence="3">RING-type E3 ubiquitin transferase</fullName>
        <ecNumber evidence="3">2.3.2.27</ecNumber>
    </recommendedName>
</protein>
<dbReference type="PROSITE" id="PS50089">
    <property type="entry name" value="ZF_RING_2"/>
    <property type="match status" value="1"/>
</dbReference>
<dbReference type="Gene3D" id="3.30.40.10">
    <property type="entry name" value="Zinc/RING finger domain, C3HC4 (zinc finger)"/>
    <property type="match status" value="1"/>
</dbReference>
<dbReference type="OrthoDB" id="20759at2759"/>
<dbReference type="Pfam" id="PF26192">
    <property type="entry name" value="RNF157-like_N"/>
    <property type="match status" value="1"/>
</dbReference>
<dbReference type="STRING" id="1890364.A0A2P6MZC1"/>
<keyword evidence="10" id="KW-0449">Lipoprotein</keyword>
<dbReference type="InterPro" id="IPR045195">
    <property type="entry name" value="LOG2-like_mRING_C3HC5"/>
</dbReference>
<gene>
    <name evidence="15" type="ORF">PROFUN_14641</name>
</gene>
<evidence type="ECO:0000256" key="7">
    <source>
        <dbReference type="ARBA" id="ARBA00022771"/>
    </source>
</evidence>
<evidence type="ECO:0000256" key="13">
    <source>
        <dbReference type="SAM" id="MobiDB-lite"/>
    </source>
</evidence>
<dbReference type="GO" id="GO:0016567">
    <property type="term" value="P:protein ubiquitination"/>
    <property type="evidence" value="ECO:0007669"/>
    <property type="project" value="TreeGrafter"/>
</dbReference>
<comment type="caution">
    <text evidence="15">The sequence shown here is derived from an EMBL/GenBank/DDBJ whole genome shotgun (WGS) entry which is preliminary data.</text>
</comment>
<evidence type="ECO:0000256" key="3">
    <source>
        <dbReference type="ARBA" id="ARBA00012483"/>
    </source>
</evidence>
<dbReference type="PANTHER" id="PTHR22996:SF0">
    <property type="entry name" value="RE60872P-RELATED"/>
    <property type="match status" value="1"/>
</dbReference>
<dbReference type="InterPro" id="IPR001841">
    <property type="entry name" value="Znf_RING"/>
</dbReference>
<dbReference type="CDD" id="cd16789">
    <property type="entry name" value="mRING-HC-C3HC5_MGRN1-like"/>
    <property type="match status" value="1"/>
</dbReference>
<dbReference type="GO" id="GO:0061630">
    <property type="term" value="F:ubiquitin protein ligase activity"/>
    <property type="evidence" value="ECO:0007669"/>
    <property type="project" value="UniProtKB-EC"/>
</dbReference>
<comment type="pathway">
    <text evidence="2">Protein modification; protein ubiquitination.</text>
</comment>
<accession>A0A2P6MZC1</accession>
<evidence type="ECO:0000256" key="11">
    <source>
        <dbReference type="ARBA" id="ARBA00025721"/>
    </source>
</evidence>